<dbReference type="AlphaFoldDB" id="A0A1Y1UPN6"/>
<dbReference type="Proteomes" id="UP000193218">
    <property type="component" value="Unassembled WGS sequence"/>
</dbReference>
<dbReference type="InParanoid" id="A0A1Y1UPN6"/>
<dbReference type="STRING" id="4999.A0A1Y1UPN6"/>
<gene>
    <name evidence="2" type="ORF">BD324DRAFT_248871</name>
</gene>
<dbReference type="EMBL" id="NBSH01000002">
    <property type="protein sequence ID" value="ORX39991.1"/>
    <property type="molecule type" value="Genomic_DNA"/>
</dbReference>
<comment type="caution">
    <text evidence="2">The sequence shown here is derived from an EMBL/GenBank/DDBJ whole genome shotgun (WGS) entry which is preliminary data.</text>
</comment>
<reference evidence="2 3" key="1">
    <citation type="submission" date="2017-03" db="EMBL/GenBank/DDBJ databases">
        <title>Widespread Adenine N6-methylation of Active Genes in Fungi.</title>
        <authorList>
            <consortium name="DOE Joint Genome Institute"/>
            <person name="Mondo S.J."/>
            <person name="Dannebaum R.O."/>
            <person name="Kuo R.C."/>
            <person name="Louie K.B."/>
            <person name="Bewick A.J."/>
            <person name="Labutti K."/>
            <person name="Haridas S."/>
            <person name="Kuo A."/>
            <person name="Salamov A."/>
            <person name="Ahrendt S.R."/>
            <person name="Lau R."/>
            <person name="Bowen B.P."/>
            <person name="Lipzen A."/>
            <person name="Sullivan W."/>
            <person name="Andreopoulos W.B."/>
            <person name="Clum A."/>
            <person name="Lindquist E."/>
            <person name="Daum C."/>
            <person name="Northen T.R."/>
            <person name="Ramamoorthy G."/>
            <person name="Schmitz R.J."/>
            <person name="Gryganskyi A."/>
            <person name="Culley D."/>
            <person name="Magnuson J."/>
            <person name="James T.Y."/>
            <person name="O'Malley M.A."/>
            <person name="Stajich J.E."/>
            <person name="Spatafora J.W."/>
            <person name="Visel A."/>
            <person name="Grigoriev I.V."/>
        </authorList>
    </citation>
    <scope>NUCLEOTIDE SEQUENCE [LARGE SCALE GENOMIC DNA]</scope>
    <source>
        <strain evidence="2 3">NRRL Y-17943</strain>
    </source>
</reference>
<organism evidence="2 3">
    <name type="scientific">Kockovaella imperatae</name>
    <dbReference type="NCBI Taxonomy" id="4999"/>
    <lineage>
        <taxon>Eukaryota</taxon>
        <taxon>Fungi</taxon>
        <taxon>Dikarya</taxon>
        <taxon>Basidiomycota</taxon>
        <taxon>Agaricomycotina</taxon>
        <taxon>Tremellomycetes</taxon>
        <taxon>Tremellales</taxon>
        <taxon>Cuniculitremaceae</taxon>
        <taxon>Kockovaella</taxon>
    </lineage>
</organism>
<name>A0A1Y1UPN6_9TREE</name>
<proteinExistence type="predicted"/>
<keyword evidence="3" id="KW-1185">Reference proteome</keyword>
<sequence length="343" mass="36985">MFAHHLSASHIDLPHTDSCIYIVTCWRRRLSSSKTVYTMNRLKIAICHALLLAGCIQGLHINRKWADDTRPILTSKRDGEAPRCSTNAECLKLGLPVLKPSPRRFAARSGASSTTTTVPVIAYNAGSVPNRKRNLAAASDATAPPADSLGYLSSLLMPDGLFESFTQDLSAALQIQVDVTSGTVQNVIVPGNTQYPYLCATQGPDSNDNTMGESGSYNYLFLTQCSNGDPDQGPPGSNNCASTGSPSQDETETKTFTVNTATGELTMTWTNPLGTTPSTFQPSLYMDDSAGFIGWVSDDSAFHNQFGDSATEILSALHTDDRSAELTSHKSKSSCPWRRTRGF</sequence>
<accession>A0A1Y1UPN6</accession>
<evidence type="ECO:0000256" key="1">
    <source>
        <dbReference type="SAM" id="MobiDB-lite"/>
    </source>
</evidence>
<protein>
    <submittedName>
        <fullName evidence="2">Uncharacterized protein</fullName>
    </submittedName>
</protein>
<dbReference type="RefSeq" id="XP_021873776.1">
    <property type="nucleotide sequence ID" value="XM_022012279.1"/>
</dbReference>
<dbReference type="GeneID" id="33554087"/>
<evidence type="ECO:0000313" key="3">
    <source>
        <dbReference type="Proteomes" id="UP000193218"/>
    </source>
</evidence>
<feature type="region of interest" description="Disordered" evidence="1">
    <location>
        <begin position="225"/>
        <end position="253"/>
    </location>
</feature>
<evidence type="ECO:0000313" key="2">
    <source>
        <dbReference type="EMBL" id="ORX39991.1"/>
    </source>
</evidence>
<dbReference type="OrthoDB" id="2564482at2759"/>